<sequence length="1085" mass="121346">MVSIRGDWIACCFVLGWVCHASSVKSAEESISPSPSPKITASVNETDIPVDYLQDIRPILSDACYACHGPDEASRESEFRLDLLDQAISSDGSDEKVIVAGNPEQSELLRRVSCKDPDEVMPPPETGKSLTNDQVSLIRRWIAQGAKWEQHWAFVTPQRPELPNVSNSNWPRDAIDFFVLAGLDQKGLKPSPAAPREVIIRRVTLDLTGLPPTLAEVEAFLADESPQAYERVVNRLLQSPQFGVHMARFWLDAARYGDTHGLHLDNYREMWPFRDWVVNAFNANLPFDRFVIEQLAGDLLPDPKLDQLVATGFCRAHVTTNEGGSIEEEVHVRNVVDRTSNTATVFLGLTMGCAVCHDHKFDPITQREFYELSAFFNSLDGPALDGNIKDPAPVISVPSEGQAATLASLRDQISQLNEKRDARGTSSDHAFLRWIERLVERESLSAKSELHVDDQLVVHCTFEDESGDQINNQANPARRGKLIGANRVAGRTGSGIQFPEGAVADLGNVASFDDDDSFSYGAWVKTANGRNSVVLAKTDPAQLHKGYELSIQEGQVKAIISRRRPGYIVKVVVKEPLITPNEWHHVFVTYDGSKLASGVVIYVDGKRQPVDVWSDALKFKGGIRNSEPLLLGRRDVDSHFLDGTIDDVRVYGKRLSEAEVRAIFLESELSFLADPPENLSEAHRQILQHFYLMHHDDEFISCSKELEQLHDQLRKVTQSVPTTLIYRESKNPREAFLLIRGQYDKPGEQVQRSTPSALPPMPAEFPRNRLGLARWLVSPENPLTSRVAVNRFWQQLFGIGLVETSEDFGNQGTVPSHPELLDWLAVEFRESGWDIKELMKQLVLSATYRQSSYVSPTLVLKDPKNRFLARGPRFRLDAETLRDQALYLGGDLVLALGGPSVKPPQPAGLWKAVGFSSSNTVEFVPDQEPDKINRRSLYVFLKRTSPPPEMSTFDAPSRESTCIRRERTNTPLQALLLMNDPQYVSAAQALAARALSAPLVNNAERAAHMYRLCTARFPSDATLDELVRLFEDQLDEYEQNDEAAQELLAVHYGNIDREEFESPQLAAWTVVANLILNLDEVVNKN</sequence>
<keyword evidence="5" id="KW-1185">Reference proteome</keyword>
<organism evidence="4 5">
    <name type="scientific">Bythopirellula polymerisocia</name>
    <dbReference type="NCBI Taxonomy" id="2528003"/>
    <lineage>
        <taxon>Bacteria</taxon>
        <taxon>Pseudomonadati</taxon>
        <taxon>Planctomycetota</taxon>
        <taxon>Planctomycetia</taxon>
        <taxon>Pirellulales</taxon>
        <taxon>Lacipirellulaceae</taxon>
        <taxon>Bythopirellula</taxon>
    </lineage>
</organism>
<evidence type="ECO:0000313" key="4">
    <source>
        <dbReference type="EMBL" id="TWU22782.1"/>
    </source>
</evidence>
<dbReference type="InterPro" id="IPR011429">
    <property type="entry name" value="Cyt_c_Planctomycete-type"/>
</dbReference>
<dbReference type="SUPFAM" id="SSF49899">
    <property type="entry name" value="Concanavalin A-like lectins/glucanases"/>
    <property type="match status" value="1"/>
</dbReference>
<evidence type="ECO:0000313" key="5">
    <source>
        <dbReference type="Proteomes" id="UP000318437"/>
    </source>
</evidence>
<feature type="domain" description="DUF1553" evidence="2">
    <location>
        <begin position="768"/>
        <end position="1029"/>
    </location>
</feature>
<evidence type="ECO:0000259" key="2">
    <source>
        <dbReference type="Pfam" id="PF07587"/>
    </source>
</evidence>
<dbReference type="EMBL" id="SJPS01000007">
    <property type="protein sequence ID" value="TWU22782.1"/>
    <property type="molecule type" value="Genomic_DNA"/>
</dbReference>
<dbReference type="Pfam" id="PF07635">
    <property type="entry name" value="PSCyt1"/>
    <property type="match status" value="1"/>
</dbReference>
<comment type="caution">
    <text evidence="4">The sequence shown here is derived from an EMBL/GenBank/DDBJ whole genome shotgun (WGS) entry which is preliminary data.</text>
</comment>
<reference evidence="4 5" key="1">
    <citation type="submission" date="2019-02" db="EMBL/GenBank/DDBJ databases">
        <title>Deep-cultivation of Planctomycetes and their phenomic and genomic characterization uncovers novel biology.</title>
        <authorList>
            <person name="Wiegand S."/>
            <person name="Jogler M."/>
            <person name="Boedeker C."/>
            <person name="Pinto D."/>
            <person name="Vollmers J."/>
            <person name="Rivas-Marin E."/>
            <person name="Kohn T."/>
            <person name="Peeters S.H."/>
            <person name="Heuer A."/>
            <person name="Rast P."/>
            <person name="Oberbeckmann S."/>
            <person name="Bunk B."/>
            <person name="Jeske O."/>
            <person name="Meyerdierks A."/>
            <person name="Storesund J.E."/>
            <person name="Kallscheuer N."/>
            <person name="Luecker S."/>
            <person name="Lage O.M."/>
            <person name="Pohl T."/>
            <person name="Merkel B.J."/>
            <person name="Hornburger P."/>
            <person name="Mueller R.-W."/>
            <person name="Bruemmer F."/>
            <person name="Labrenz M."/>
            <person name="Spormann A.M."/>
            <person name="Op Den Camp H."/>
            <person name="Overmann J."/>
            <person name="Amann R."/>
            <person name="Jetten M.S.M."/>
            <person name="Mascher T."/>
            <person name="Medema M.H."/>
            <person name="Devos D.P."/>
            <person name="Kaster A.-K."/>
            <person name="Ovreas L."/>
            <person name="Rohde M."/>
            <person name="Galperin M.Y."/>
            <person name="Jogler C."/>
        </authorList>
    </citation>
    <scope>NUCLEOTIDE SEQUENCE [LARGE SCALE GENOMIC DNA]</scope>
    <source>
        <strain evidence="4 5">Pla144</strain>
    </source>
</reference>
<dbReference type="Pfam" id="PF13385">
    <property type="entry name" value="Laminin_G_3"/>
    <property type="match status" value="1"/>
</dbReference>
<feature type="domain" description="DUF1549" evidence="1">
    <location>
        <begin position="175"/>
        <end position="379"/>
    </location>
</feature>
<feature type="domain" description="Cytochrome C Planctomycete-type" evidence="3">
    <location>
        <begin position="64"/>
        <end position="125"/>
    </location>
</feature>
<accession>A0A5C6CF88</accession>
<evidence type="ECO:0000259" key="3">
    <source>
        <dbReference type="Pfam" id="PF07635"/>
    </source>
</evidence>
<dbReference type="PANTHER" id="PTHR35889:SF3">
    <property type="entry name" value="F-BOX DOMAIN-CONTAINING PROTEIN"/>
    <property type="match status" value="1"/>
</dbReference>
<proteinExistence type="predicted"/>
<protein>
    <submittedName>
        <fullName evidence="4">Planctomycete cytochrome C</fullName>
    </submittedName>
</protein>
<dbReference type="GO" id="GO:0020037">
    <property type="term" value="F:heme binding"/>
    <property type="evidence" value="ECO:0007669"/>
    <property type="project" value="InterPro"/>
</dbReference>
<dbReference type="InterPro" id="IPR036909">
    <property type="entry name" value="Cyt_c-like_dom_sf"/>
</dbReference>
<dbReference type="RefSeq" id="WP_146452523.1">
    <property type="nucleotide sequence ID" value="NZ_SJPS01000007.1"/>
</dbReference>
<dbReference type="InterPro" id="IPR013320">
    <property type="entry name" value="ConA-like_dom_sf"/>
</dbReference>
<dbReference type="InterPro" id="IPR022655">
    <property type="entry name" value="DUF1553"/>
</dbReference>
<gene>
    <name evidence="4" type="ORF">Pla144_42430</name>
</gene>
<dbReference type="AlphaFoldDB" id="A0A5C6CF88"/>
<name>A0A5C6CF88_9BACT</name>
<dbReference type="SUPFAM" id="SSF46626">
    <property type="entry name" value="Cytochrome c"/>
    <property type="match status" value="1"/>
</dbReference>
<dbReference type="Proteomes" id="UP000318437">
    <property type="component" value="Unassembled WGS sequence"/>
</dbReference>
<evidence type="ECO:0000259" key="1">
    <source>
        <dbReference type="Pfam" id="PF07583"/>
    </source>
</evidence>
<dbReference type="Pfam" id="PF07587">
    <property type="entry name" value="PSD1"/>
    <property type="match status" value="1"/>
</dbReference>
<dbReference type="PANTHER" id="PTHR35889">
    <property type="entry name" value="CYCLOINULO-OLIGOSACCHARIDE FRUCTANOTRANSFERASE-RELATED"/>
    <property type="match status" value="1"/>
</dbReference>
<dbReference type="InterPro" id="IPR011444">
    <property type="entry name" value="DUF1549"/>
</dbReference>
<dbReference type="Pfam" id="PF07583">
    <property type="entry name" value="PSCyt2"/>
    <property type="match status" value="1"/>
</dbReference>
<dbReference type="Gene3D" id="2.60.120.200">
    <property type="match status" value="1"/>
</dbReference>
<dbReference type="OrthoDB" id="127107at2"/>
<dbReference type="GO" id="GO:0009055">
    <property type="term" value="F:electron transfer activity"/>
    <property type="evidence" value="ECO:0007669"/>
    <property type="project" value="InterPro"/>
</dbReference>